<evidence type="ECO:0000256" key="2">
    <source>
        <dbReference type="PROSITE-ProRule" id="PRU00259"/>
    </source>
</evidence>
<keyword evidence="1" id="KW-0833">Ubl conjugation pathway</keyword>
<feature type="repeat" description="ARM" evidence="2">
    <location>
        <begin position="38"/>
        <end position="80"/>
    </location>
</feature>
<dbReference type="OrthoDB" id="7537227at2759"/>
<evidence type="ECO:0000256" key="3">
    <source>
        <dbReference type="SAM" id="SignalP"/>
    </source>
</evidence>
<dbReference type="eggNOG" id="KOG0167">
    <property type="taxonomic scope" value="Eukaryota"/>
</dbReference>
<dbReference type="InterPro" id="IPR000225">
    <property type="entry name" value="Armadillo"/>
</dbReference>
<dbReference type="AlphaFoldDB" id="W1PBD9"/>
<name>W1PBD9_AMBTC</name>
<dbReference type="InterPro" id="IPR011989">
    <property type="entry name" value="ARM-like"/>
</dbReference>
<dbReference type="SUPFAM" id="SSF48371">
    <property type="entry name" value="ARM repeat"/>
    <property type="match status" value="1"/>
</dbReference>
<dbReference type="HOGENOM" id="CLU_006348_2_0_1"/>
<keyword evidence="6" id="KW-1185">Reference proteome</keyword>
<accession>W1PBD9</accession>
<gene>
    <name evidence="5" type="ORF">AMTR_s00147p00032390</name>
</gene>
<reference evidence="6" key="1">
    <citation type="journal article" date="2013" name="Science">
        <title>The Amborella genome and the evolution of flowering plants.</title>
        <authorList>
            <consortium name="Amborella Genome Project"/>
        </authorList>
    </citation>
    <scope>NUCLEOTIDE SEQUENCE [LARGE SCALE GENOMIC DNA]</scope>
</reference>
<dbReference type="GO" id="GO:0005634">
    <property type="term" value="C:nucleus"/>
    <property type="evidence" value="ECO:0000318"/>
    <property type="project" value="GO_Central"/>
</dbReference>
<proteinExistence type="predicted"/>
<dbReference type="InterPro" id="IPR058678">
    <property type="entry name" value="ARM_PUB"/>
</dbReference>
<evidence type="ECO:0000259" key="4">
    <source>
        <dbReference type="Pfam" id="PF25598"/>
    </source>
</evidence>
<keyword evidence="3" id="KW-0732">Signal</keyword>
<evidence type="ECO:0000313" key="6">
    <source>
        <dbReference type="Proteomes" id="UP000017836"/>
    </source>
</evidence>
<evidence type="ECO:0000313" key="5">
    <source>
        <dbReference type="EMBL" id="ERN04345.1"/>
    </source>
</evidence>
<dbReference type="Pfam" id="PF25598">
    <property type="entry name" value="ARM_PUB"/>
    <property type="match status" value="1"/>
</dbReference>
<dbReference type="KEGG" id="atr:18432509"/>
<dbReference type="PROSITE" id="PS50176">
    <property type="entry name" value="ARM_REPEAT"/>
    <property type="match status" value="2"/>
</dbReference>
<dbReference type="PANTHER" id="PTHR23315:SF65">
    <property type="entry name" value="ARM REPEAT SUPERFAMILY PROTEIN"/>
    <property type="match status" value="1"/>
</dbReference>
<sequence>MLIPCLLSLFLFLCCQCSLTIFYVFLVHRNKSKIIDAGALELLIDFLKSQSPNLREYATAALLTLSASPDKKTIVSASGAIPLLVEMLRKGCRQAKVDALLALYNLSTCPENLTTILSSQAMEPLINLLKICKKTSRTAEKCSALVESLMGFEEGRRTITELEGGVLTLVEVLEDGSIQAREHALGALLTMCESDRCKYRELILKEGAIPGLLELTVQGSPKSQAKAHRLLNLLRDAPSERVEREGANDLENIVSNIVSQMDMEERCDKARKILAEMVQLSMEQSLRHMQQRALVCTPKELPRFSEVHLK</sequence>
<dbReference type="Gene3D" id="1.25.10.10">
    <property type="entry name" value="Leucine-rich Repeat Variant"/>
    <property type="match status" value="2"/>
</dbReference>
<dbReference type="Gramene" id="ERN04345">
    <property type="protein sequence ID" value="ERN04345"/>
    <property type="gene ID" value="AMTR_s00147p00032390"/>
</dbReference>
<protein>
    <recommendedName>
        <fullName evidence="4">U-box domain-containing protein</fullName>
    </recommendedName>
</protein>
<dbReference type="EMBL" id="KI394278">
    <property type="protein sequence ID" value="ERN04345.1"/>
    <property type="molecule type" value="Genomic_DNA"/>
</dbReference>
<evidence type="ECO:0000256" key="1">
    <source>
        <dbReference type="ARBA" id="ARBA00022786"/>
    </source>
</evidence>
<feature type="repeat" description="ARM" evidence="2">
    <location>
        <begin position="79"/>
        <end position="121"/>
    </location>
</feature>
<dbReference type="OMA" id="EVIQVSM"/>
<dbReference type="Proteomes" id="UP000017836">
    <property type="component" value="Unassembled WGS sequence"/>
</dbReference>
<feature type="domain" description="U-box" evidence="4">
    <location>
        <begin position="21"/>
        <end position="237"/>
    </location>
</feature>
<dbReference type="GO" id="GO:0005737">
    <property type="term" value="C:cytoplasm"/>
    <property type="evidence" value="ECO:0000318"/>
    <property type="project" value="GO_Central"/>
</dbReference>
<dbReference type="SMART" id="SM00185">
    <property type="entry name" value="ARM"/>
    <property type="match status" value="4"/>
</dbReference>
<feature type="signal peptide" evidence="3">
    <location>
        <begin position="1"/>
        <end position="17"/>
    </location>
</feature>
<dbReference type="PANTHER" id="PTHR23315">
    <property type="entry name" value="U BOX DOMAIN-CONTAINING"/>
    <property type="match status" value="1"/>
</dbReference>
<feature type="chain" id="PRO_5004807274" description="U-box domain-containing protein" evidence="3">
    <location>
        <begin position="18"/>
        <end position="310"/>
    </location>
</feature>
<organism evidence="5 6">
    <name type="scientific">Amborella trichopoda</name>
    <dbReference type="NCBI Taxonomy" id="13333"/>
    <lineage>
        <taxon>Eukaryota</taxon>
        <taxon>Viridiplantae</taxon>
        <taxon>Streptophyta</taxon>
        <taxon>Embryophyta</taxon>
        <taxon>Tracheophyta</taxon>
        <taxon>Spermatophyta</taxon>
        <taxon>Magnoliopsida</taxon>
        <taxon>Amborellales</taxon>
        <taxon>Amborellaceae</taxon>
        <taxon>Amborella</taxon>
    </lineage>
</organism>
<dbReference type="InterPro" id="IPR016024">
    <property type="entry name" value="ARM-type_fold"/>
</dbReference>